<protein>
    <submittedName>
        <fullName evidence="2">Toprim domain-containing protein</fullName>
    </submittedName>
</protein>
<dbReference type="AlphaFoldDB" id="A0A183CRB7"/>
<keyword evidence="1" id="KW-1185">Reference proteome</keyword>
<dbReference type="SUPFAM" id="SSF56731">
    <property type="entry name" value="DNA primase core"/>
    <property type="match status" value="1"/>
</dbReference>
<proteinExistence type="predicted"/>
<dbReference type="Proteomes" id="UP000050741">
    <property type="component" value="Unassembled WGS sequence"/>
</dbReference>
<evidence type="ECO:0000313" key="2">
    <source>
        <dbReference type="WBParaSite" id="GPLIN_001542500"/>
    </source>
</evidence>
<sequence>MMKTIVSGTEWDNFFWLRDDEAADPTIAELARVMREAKDTSKPELLKAEPAKAFTEYTLEDAIKVSCARCAAVSYRNEGYDLEKSIELYERLVGSDKKHASALEHCATPMERRPGLPPPNAWEHGVSHMDNKCRLERTMRKKALEYRLQYALMLAKFDPNSKVLFAFSTWSKAQNAWHTLINLVGKPNGFSFNVLTRTAKHEDGGSIRFVSLEDPNCISGMQISHAWVEEDLEPYKRNAVEWHIRLLMTNKWGIDLSYPHNCQCPRCARNGRDTAKDNLQVYGEGKGAYCHACEFTILSDAEREARGIDFEDEEEEGYTGLKCKGWRGIKDETNKFFNIRYTYDEETGEPDAQYVPTTIDGKLVGFKVRTFPKDFSNPVGLVGKDCELAGQMLAEYQASRGYDPIPVVSPTVGETGCVKQIQAQYEWFNTFDKIIIGMDNDAAGEKAMHKIAKVLPKNKVYVAKWSKKDPNAMLVAGLEKQ</sequence>
<organism evidence="1 2">
    <name type="scientific">Globodera pallida</name>
    <name type="common">Potato cyst nematode worm</name>
    <name type="synonym">Heterodera pallida</name>
    <dbReference type="NCBI Taxonomy" id="36090"/>
    <lineage>
        <taxon>Eukaryota</taxon>
        <taxon>Metazoa</taxon>
        <taxon>Ecdysozoa</taxon>
        <taxon>Nematoda</taxon>
        <taxon>Chromadorea</taxon>
        <taxon>Rhabditida</taxon>
        <taxon>Tylenchina</taxon>
        <taxon>Tylenchomorpha</taxon>
        <taxon>Tylenchoidea</taxon>
        <taxon>Heteroderidae</taxon>
        <taxon>Heteroderinae</taxon>
        <taxon>Globodera</taxon>
    </lineage>
</organism>
<reference evidence="2" key="3">
    <citation type="submission" date="2016-06" db="UniProtKB">
        <authorList>
            <consortium name="WormBaseParasite"/>
        </authorList>
    </citation>
    <scope>IDENTIFICATION</scope>
</reference>
<accession>A0A183CRB7</accession>
<reference evidence="1" key="2">
    <citation type="submission" date="2014-05" db="EMBL/GenBank/DDBJ databases">
        <title>The genome and life-stage specific transcriptomes of Globodera pallida elucidate key aspects of plant parasitism by a cyst nematode.</title>
        <authorList>
            <person name="Cotton J.A."/>
            <person name="Lilley C.J."/>
            <person name="Jones L.M."/>
            <person name="Kikuchi T."/>
            <person name="Reid A.J."/>
            <person name="Thorpe P."/>
            <person name="Tsai I.J."/>
            <person name="Beasley H."/>
            <person name="Blok V."/>
            <person name="Cock P.J.A."/>
            <person name="Van den Akker S.E."/>
            <person name="Holroyd N."/>
            <person name="Hunt M."/>
            <person name="Mantelin S."/>
            <person name="Naghra H."/>
            <person name="Pain A."/>
            <person name="Palomares-Rius J.E."/>
            <person name="Zarowiecki M."/>
            <person name="Berriman M."/>
            <person name="Jones J.T."/>
            <person name="Urwin P.E."/>
        </authorList>
    </citation>
    <scope>NUCLEOTIDE SEQUENCE [LARGE SCALE GENOMIC DNA]</scope>
    <source>
        <strain evidence="1">Lindley</strain>
    </source>
</reference>
<dbReference type="Gene3D" id="3.40.1360.10">
    <property type="match status" value="1"/>
</dbReference>
<name>A0A183CRB7_GLOPA</name>
<dbReference type="WBParaSite" id="GPLIN_001542500">
    <property type="protein sequence ID" value="GPLIN_001542500"/>
    <property type="gene ID" value="GPLIN_001542500"/>
</dbReference>
<evidence type="ECO:0000313" key="1">
    <source>
        <dbReference type="Proteomes" id="UP000050741"/>
    </source>
</evidence>
<reference evidence="1" key="1">
    <citation type="submission" date="2013-12" db="EMBL/GenBank/DDBJ databases">
        <authorList>
            <person name="Aslett M."/>
        </authorList>
    </citation>
    <scope>NUCLEOTIDE SEQUENCE [LARGE SCALE GENOMIC DNA]</scope>
    <source>
        <strain evidence="1">Lindley</strain>
    </source>
</reference>
<dbReference type="Pfam" id="PF13155">
    <property type="entry name" value="Toprim_2"/>
    <property type="match status" value="1"/>
</dbReference>